<name>A0A2X1BLS3_BREVE</name>
<protein>
    <recommendedName>
        <fullName evidence="1">Microcin J25-processing protein McjB C-terminal domain-containing protein</fullName>
    </recommendedName>
</protein>
<dbReference type="NCBIfam" id="NF033537">
    <property type="entry name" value="lasso_biosyn_B2"/>
    <property type="match status" value="1"/>
</dbReference>
<accession>A0A2X1BLS3</accession>
<evidence type="ECO:0000313" key="2">
    <source>
        <dbReference type="EMBL" id="SPU53442.1"/>
    </source>
</evidence>
<evidence type="ECO:0000313" key="3">
    <source>
        <dbReference type="Proteomes" id="UP000251186"/>
    </source>
</evidence>
<dbReference type="InterPro" id="IPR053521">
    <property type="entry name" value="McjB-like"/>
</dbReference>
<dbReference type="Proteomes" id="UP000251186">
    <property type="component" value="Unassembled WGS sequence"/>
</dbReference>
<reference evidence="2 3" key="1">
    <citation type="submission" date="2018-06" db="EMBL/GenBank/DDBJ databases">
        <authorList>
            <consortium name="Pathogen Informatics"/>
            <person name="Doyle S."/>
        </authorList>
    </citation>
    <scope>NUCLEOTIDE SEQUENCE [LARGE SCALE GENOMIC DNA]</scope>
    <source>
        <strain evidence="2 3">NCTC11166</strain>
    </source>
</reference>
<dbReference type="InterPro" id="IPR032708">
    <property type="entry name" value="McjB_C"/>
</dbReference>
<proteinExistence type="predicted"/>
<feature type="domain" description="Microcin J25-processing protein McjB C-terminal" evidence="1">
    <location>
        <begin position="152"/>
        <end position="228"/>
    </location>
</feature>
<evidence type="ECO:0000259" key="1">
    <source>
        <dbReference type="Pfam" id="PF13471"/>
    </source>
</evidence>
<dbReference type="AlphaFoldDB" id="A0A2X1BLS3"/>
<dbReference type="EMBL" id="UAQP01000005">
    <property type="protein sequence ID" value="SPU53442.1"/>
    <property type="molecule type" value="Genomic_DNA"/>
</dbReference>
<organism evidence="2 3">
    <name type="scientific">Brevundimonas vesicularis</name>
    <name type="common">Pseudomonas vesicularis</name>
    <dbReference type="NCBI Taxonomy" id="41276"/>
    <lineage>
        <taxon>Bacteria</taxon>
        <taxon>Pseudomonadati</taxon>
        <taxon>Pseudomonadota</taxon>
        <taxon>Alphaproteobacteria</taxon>
        <taxon>Caulobacterales</taxon>
        <taxon>Caulobacteraceae</taxon>
        <taxon>Brevundimonas</taxon>
    </lineage>
</organism>
<dbReference type="RefSeq" id="WP_055808242.1">
    <property type="nucleotide sequence ID" value="NZ_UAQP01000005.1"/>
</dbReference>
<dbReference type="GeneID" id="88838276"/>
<dbReference type="Pfam" id="PF13471">
    <property type="entry name" value="Transglut_core3"/>
    <property type="match status" value="1"/>
</dbReference>
<sequence length="230" mass="24494">MDRLSATAPTGGDGGDAAAPAVRLYFAPDVHHACVGGDAVLLDVRGDGYHCLPDGAALCRRLAGGGLVRMNGPVSALIAAGLIGAEPSPKPRVPPARPVRSVIHAGGRLDLMRDLIPGLCAMHEVRAARRGAGLSPYVSLGGAEPRDDPMAAIEAGRRFWTLMAYLPIEGECLVRSALLVRFLRRQGLRADWVFGVRLCPFTAHCWVQVGEVCLNDDVERLVAYTPIMVR</sequence>
<gene>
    <name evidence="2" type="ORF">NCTC11166_01513</name>
</gene>